<reference evidence="2 3" key="1">
    <citation type="journal article" date="2016" name="Nat. Commun.">
        <title>Thousands of microbial genomes shed light on interconnected biogeochemical processes in an aquifer system.</title>
        <authorList>
            <person name="Anantharaman K."/>
            <person name="Brown C.T."/>
            <person name="Hug L.A."/>
            <person name="Sharon I."/>
            <person name="Castelle C.J."/>
            <person name="Probst A.J."/>
            <person name="Thomas B.C."/>
            <person name="Singh A."/>
            <person name="Wilkins M.J."/>
            <person name="Karaoz U."/>
            <person name="Brodie E.L."/>
            <person name="Williams K.H."/>
            <person name="Hubbard S.S."/>
            <person name="Banfield J.F."/>
        </authorList>
    </citation>
    <scope>NUCLEOTIDE SEQUENCE [LARGE SCALE GENOMIC DNA]</scope>
</reference>
<keyword evidence="1" id="KW-1133">Transmembrane helix</keyword>
<accession>A0A1F6NIL1</accession>
<dbReference type="Proteomes" id="UP000177803">
    <property type="component" value="Unassembled WGS sequence"/>
</dbReference>
<keyword evidence="1" id="KW-0812">Transmembrane</keyword>
<evidence type="ECO:0000256" key="1">
    <source>
        <dbReference type="SAM" id="Phobius"/>
    </source>
</evidence>
<evidence type="ECO:0000313" key="3">
    <source>
        <dbReference type="Proteomes" id="UP000177803"/>
    </source>
</evidence>
<proteinExistence type="predicted"/>
<protein>
    <submittedName>
        <fullName evidence="2">Uncharacterized protein</fullName>
    </submittedName>
</protein>
<dbReference type="AlphaFoldDB" id="A0A1F6NIL1"/>
<dbReference type="EMBL" id="MFQR01000069">
    <property type="protein sequence ID" value="OGH83709.1"/>
    <property type="molecule type" value="Genomic_DNA"/>
</dbReference>
<evidence type="ECO:0000313" key="2">
    <source>
        <dbReference type="EMBL" id="OGH83709.1"/>
    </source>
</evidence>
<keyword evidence="1" id="KW-0472">Membrane</keyword>
<sequence length="112" mass="13171">MQIEHGTTRVVVLLPILGIVIKFPIIRIWGSIRLAKIAVRALRMKIPRTRQVLLPCIKDSLFLGIANNWREFWFYLRNRHPILKPTFFSFFGLFNIQNPKDGPKADRTETQR</sequence>
<name>A0A1F6NIL1_9BACT</name>
<comment type="caution">
    <text evidence="2">The sequence shown here is derived from an EMBL/GenBank/DDBJ whole genome shotgun (WGS) entry which is preliminary data.</text>
</comment>
<feature type="transmembrane region" description="Helical" evidence="1">
    <location>
        <begin position="12"/>
        <end position="35"/>
    </location>
</feature>
<gene>
    <name evidence="2" type="ORF">A2261_00960</name>
</gene>
<organism evidence="2 3">
    <name type="scientific">Candidatus Magasanikbacteria bacterium RIFOXYA2_FULL_44_8</name>
    <dbReference type="NCBI Taxonomy" id="1798696"/>
    <lineage>
        <taxon>Bacteria</taxon>
        <taxon>Candidatus Magasanikiibacteriota</taxon>
    </lineage>
</organism>